<reference evidence="4" key="1">
    <citation type="submission" date="2020-01" db="EMBL/GenBank/DDBJ databases">
        <authorList>
            <consortium name="DOE Joint Genome Institute"/>
            <person name="Haridas S."/>
            <person name="Albert R."/>
            <person name="Binder M."/>
            <person name="Bloem J."/>
            <person name="Labutti K."/>
            <person name="Salamov A."/>
            <person name="Andreopoulos B."/>
            <person name="Baker S.E."/>
            <person name="Barry K."/>
            <person name="Bills G."/>
            <person name="Bluhm B.H."/>
            <person name="Cannon C."/>
            <person name="Castanera R."/>
            <person name="Culley D.E."/>
            <person name="Daum C."/>
            <person name="Ezra D."/>
            <person name="Gonzalez J.B."/>
            <person name="Henrissat B."/>
            <person name="Kuo A."/>
            <person name="Liang C."/>
            <person name="Lipzen A."/>
            <person name="Lutzoni F."/>
            <person name="Magnuson J."/>
            <person name="Mondo S."/>
            <person name="Nolan M."/>
            <person name="Ohm R."/>
            <person name="Pangilinan J."/>
            <person name="Park H.-J."/>
            <person name="Ramirez L."/>
            <person name="Alfaro M."/>
            <person name="Sun H."/>
            <person name="Tritt A."/>
            <person name="Yoshinaga Y."/>
            <person name="Zwiers L.-H."/>
            <person name="Turgeon B.G."/>
            <person name="Goodwin S.B."/>
            <person name="Spatafora J.W."/>
            <person name="Crous P.W."/>
            <person name="Grigoriev I.V."/>
        </authorList>
    </citation>
    <scope>NUCLEOTIDE SEQUENCE</scope>
    <source>
        <strain evidence="4">CBS 342.82</strain>
    </source>
</reference>
<dbReference type="AlphaFoldDB" id="A0A6J3LRL3"/>
<reference evidence="4" key="3">
    <citation type="submission" date="2025-08" db="UniProtKB">
        <authorList>
            <consortium name="RefSeq"/>
        </authorList>
    </citation>
    <scope>IDENTIFICATION</scope>
    <source>
        <strain evidence="4">CBS 342.82</strain>
    </source>
</reference>
<dbReference type="SUPFAM" id="SSF51126">
    <property type="entry name" value="Pectin lyase-like"/>
    <property type="match status" value="2"/>
</dbReference>
<evidence type="ECO:0000259" key="2">
    <source>
        <dbReference type="Pfam" id="PF12708"/>
    </source>
</evidence>
<dbReference type="Gene3D" id="2.160.20.10">
    <property type="entry name" value="Single-stranded right-handed beta-helix, Pectin lyase-like"/>
    <property type="match status" value="2"/>
</dbReference>
<accession>A0A6J3LRL3</accession>
<evidence type="ECO:0000313" key="3">
    <source>
        <dbReference type="Proteomes" id="UP000504637"/>
    </source>
</evidence>
<dbReference type="GeneID" id="54364479"/>
<dbReference type="OrthoDB" id="1046782at2759"/>
<dbReference type="InterPro" id="IPR024535">
    <property type="entry name" value="RHGA/B-epi-like_pectate_lyase"/>
</dbReference>
<keyword evidence="4" id="KW-0378">Hydrolase</keyword>
<keyword evidence="1" id="KW-0732">Signal</keyword>
<dbReference type="GO" id="GO:0016787">
    <property type="term" value="F:hydrolase activity"/>
    <property type="evidence" value="ECO:0007669"/>
    <property type="project" value="UniProtKB-KW"/>
</dbReference>
<dbReference type="RefSeq" id="XP_033455294.1">
    <property type="nucleotide sequence ID" value="XM_033606679.1"/>
</dbReference>
<keyword evidence="3" id="KW-1185">Reference proteome</keyword>
<evidence type="ECO:0000256" key="1">
    <source>
        <dbReference type="SAM" id="SignalP"/>
    </source>
</evidence>
<dbReference type="Proteomes" id="UP000504637">
    <property type="component" value="Unplaced"/>
</dbReference>
<dbReference type="InterPro" id="IPR012334">
    <property type="entry name" value="Pectin_lyas_fold"/>
</dbReference>
<feature type="domain" description="Rhamnogalacturonase A/B/Epimerase-like pectate lyase" evidence="2">
    <location>
        <begin position="412"/>
        <end position="472"/>
    </location>
</feature>
<gene>
    <name evidence="4" type="ORF">K489DRAFT_391286</name>
</gene>
<organism evidence="4">
    <name type="scientific">Dissoconium aciculare CBS 342.82</name>
    <dbReference type="NCBI Taxonomy" id="1314786"/>
    <lineage>
        <taxon>Eukaryota</taxon>
        <taxon>Fungi</taxon>
        <taxon>Dikarya</taxon>
        <taxon>Ascomycota</taxon>
        <taxon>Pezizomycotina</taxon>
        <taxon>Dothideomycetes</taxon>
        <taxon>Dothideomycetidae</taxon>
        <taxon>Mycosphaerellales</taxon>
        <taxon>Dissoconiaceae</taxon>
        <taxon>Dissoconium</taxon>
    </lineage>
</organism>
<dbReference type="CDD" id="cd23668">
    <property type="entry name" value="GH55_beta13glucanase-like"/>
    <property type="match status" value="1"/>
</dbReference>
<feature type="chain" id="PRO_5026982162" evidence="1">
    <location>
        <begin position="17"/>
        <end position="764"/>
    </location>
</feature>
<feature type="domain" description="Rhamnogalacturonase A/B/Epimerase-like pectate lyase" evidence="2">
    <location>
        <begin position="86"/>
        <end position="269"/>
    </location>
</feature>
<feature type="signal peptide" evidence="1">
    <location>
        <begin position="1"/>
        <end position="16"/>
    </location>
</feature>
<name>A0A6J3LRL3_9PEZI</name>
<sequence>MSILGRLALLVGLATALPLTSTIESDAGVNNTIITSSALDSRAAAASSSSWWFPNIDYSNSDWANYDPNLGNNYNYPVYVSVSDANGLTNAIASNNRPNGDLAAQPRVIYIAPGTYTLSSTLYLYTDTILIGDAVNPPTIRASSNFDGSQLIAGGKDQNDNDGGGELKFSTMIKNVILDTTANSGQRQFTALSWRVAQNSGLVNVVINLPSGAHTGMTVGQGSTIQIGDVTFNYGNIGLEYDGSQQATLKNLAFNKCTTGISITGGNTINIFHPTFNTVGFPIVLQDGVGAWVSVVDGTTTNSGTFFNSKNKYPNFMLENIVADSSKNPVVVVAGTTKVSGRTQTNTYVYGNTVGANPIYQTNNQPVNMNRPSALTTGNGFYPVVTANQYQEARVSDVINLKNYNQNGGVKIKGDGNTNDGPNLQSALNYAAQQGKIAFLPYGVYRTLQTITIPAGTELVGNGWSTISGYGSAFTDASNPKPVVQIGTPGSSGTAHIQDIRFTVGQQLPGAIILQVNLAGSKPGDVSISNSLITVGGLPDTEINCGNAASCQAAYLGLHLSSSSSAYIDNMWVWVADHPSDGSGNDIHIAAKGGVLVEATKGTWLAGLGAEHFWLYQVSYNRAANVFISLLQSETNYQQGQDSNGNQIRPRPAAPYANALTASDPDFSWCGNRGPTCYKSVAQYFSKNKSSAIYSYAAGSWNFDIFGGTQDFMNVMSSVPDASKFYGLTAHNTQLVMRLPDGSSFGDADHYGGSWGNLVAAYST</sequence>
<protein>
    <submittedName>
        <fullName evidence="4">Glycoside hydrolase family 55 protein</fullName>
    </submittedName>
</protein>
<reference evidence="4" key="2">
    <citation type="submission" date="2020-04" db="EMBL/GenBank/DDBJ databases">
        <authorList>
            <consortium name="NCBI Genome Project"/>
        </authorList>
    </citation>
    <scope>NUCLEOTIDE SEQUENCE</scope>
    <source>
        <strain evidence="4">CBS 342.82</strain>
    </source>
</reference>
<dbReference type="Pfam" id="PF12708">
    <property type="entry name" value="Pect-lyase_RHGA_epim"/>
    <property type="match status" value="2"/>
</dbReference>
<proteinExistence type="predicted"/>
<evidence type="ECO:0000313" key="4">
    <source>
        <dbReference type="RefSeq" id="XP_033455294.1"/>
    </source>
</evidence>
<dbReference type="InterPro" id="IPR011050">
    <property type="entry name" value="Pectin_lyase_fold/virulence"/>
</dbReference>